<dbReference type="CDD" id="cd00009">
    <property type="entry name" value="AAA"/>
    <property type="match status" value="2"/>
</dbReference>
<feature type="compositionally biased region" description="Basic and acidic residues" evidence="11">
    <location>
        <begin position="4309"/>
        <end position="4326"/>
    </location>
</feature>
<dbReference type="SMART" id="SM00382">
    <property type="entry name" value="AAA"/>
    <property type="match status" value="6"/>
</dbReference>
<dbReference type="GO" id="GO:0000027">
    <property type="term" value="P:ribosomal large subunit assembly"/>
    <property type="evidence" value="ECO:0007669"/>
    <property type="project" value="InterPro"/>
</dbReference>
<dbReference type="SUPFAM" id="SSF53300">
    <property type="entry name" value="vWA-like"/>
    <property type="match status" value="1"/>
</dbReference>
<dbReference type="InterPro" id="IPR041190">
    <property type="entry name" value="Midasin_AAA_lid_5"/>
</dbReference>
<sequence>MNNHITISFNQGEELYSTYKSFYTLKKLPNQLFKFNKSLSIDEILNQLSLLALDHTLPTYYCYKPIFLELIARWVNNSIELESQYNKSKSETRKIPGSIILFALSRLLHISTEYLNLFELFLSHNAFWDNIEIEVFELESILLAFYRLLKFDINRFKSFIKPKALYQIINKSGDEFQVCKFLAIQILSLYLQASEISKNKMIDTHLPRNKNLESNYEGETVNYYFIALLEAKRISNFLSLPKVEYNSNPEKTKSIQIPPESLSSTVTSVCGVLVPHLNISKSESAPLQQEETKFVPTNSAVEVLRKLASSVQFNKPVMLYGKAGSGKTFLINQLANYMSYSDSIVKIHLGEQTDAKLLLGTYASGEKPGTFEWRTGVLTSAVQEGKWVLIEDIDKAPTEVLSVLLTLLEKRELSIPSRGEVIKAKNGFQLFSTIRTSNDSKKDSIPDLIGIRLWELIKVEVPDEIDLKNILVTKFPLLINLIGPFIKCYNEIIRIYSLSSFVTLNKGSHPRVISFRDLMKFCSRCNNMLMVEGIIKPDQLLESSIFDNIFAEAVDCFGSAITEPQALTPLINVIGETLEIPTSRINLFLSKHVPIFINDDEKLKIGRAVLKKTAQDKALYNKRSSNNNNTSFARTNHSLRLMEQIAVAIEMVEPVLLVGETGTGKTTVVQQVAKLMNKKLTVINVSQQTETGDLLGGYKPVNTKTVAVPIQEMFENLFIGTFSEKKNAKFSKILSKCFNKSQWKNVIKLWREALKMAKDILSEPESEHEEEDGGPRKKRKLKSFEKSVLLEKWIDFENKIKEFELQSSTLDNSFVFNFVEGSLVKAVRNGEWLLLDELNLATSDTLESIADLLADTINQRSILLSERGDVESIKAHPEFRIFGCMNPSTDVGKKDLPLSIRSRFTEIYVHSPDRDIQDLLAIIDKYIGRFAVGDEWVGNDIAELYLKAKQLSETNKIVDGANQRPHFSIRTLTRTLIYVCDIVSIYGLRRALYEGFSMSFLTLLDRKSEDILKPEILKYTVDRLKNSKSVMSQIPPVPSSNPDEYVQFKHYWMKHGPQEIVPQPHYIITPFVEKNMLNLVRATAGRRFPVLIQGPTSAGKTSMINYLANITGHKFVRINNHEHTDLQEYLGTYISDSTGKLVFKEGVLVEALRKGHWIVLDELNLAPTDVLEALNRLLDDNRELFIPETQEVIHPHPDFMLFATQNPPGLYGGRKVLSRAFRNRFLELHFDDIPQDELEIILRERCQIAPSYGKKIVEVYRQLSVQRQSTRLFEQKNSFATLRDLFRWAMRDAVGYEELAANGYMLLAERVRKEDEKEVVKKTIEKVMKVKLDMDEYYKSLEVEAIFKSDSSIVWTKAMRRLAVLVSASIKYKEPLLLVGETGCGKTTVCQVVAKFLGKKLVTVNAHQNTETGDLLGAQRPVRNKYETQSSLFNHLLELFAKLGIETATATTASLTLDNLLAQYNKITVPEEYKELVEQIEIEKKNLSLLFEWSDGPLVRAMKSGDFFLLDEISLADDSVLERLNSVLEPERSLLLAEKGTDDAFVTASDSFEFLATMNPGGDYGKKELSPALRNRFTEIWVPSMEDFNDVSQIVESRLKYKQLTTAIVKFSEWFAKQFGGGHTNNGVISLRDILAWTEFINSCPDNLNPMAALYHGASMVFIDALGTNNTAYLAENESRLHIIKQECVTKLSLFADYDLTEFLNNQFQVSIGSHDLTAGLFSIPILEGSEHNKSFNLEAPTTAANAMRVIRAMQVKKPILLEGSPGVGKTSLITALASATGNPLVRINLSEQTDLVDLFGSDAPAEGGKAGEFVWRDAPFLRAMQRGEWVLLDEMNLASQSVLEGLNACLDHRGEAYIPELDKSFKRHPKFTVFAAQNPQYQGGGRKGLPKSFVNRFTVVYVDTLKAEDLNMISRHLFPSVNENDCSKLIEFMSQLEEQVVIKKSWGAQGGPWEFNLRDSLRWLSLYTSGNISQDIQLSDFIDMIICQRFRNEDDRRHAQKLFLSIFGEIIERDNYYNCSESFIQAGGALIARNDLIQYVNGGNLLPLQCNFTFMETAFRCISNNIPLILTGPTNSGKTDLVRYLANSVGAKLDEFSMNSDVDSMDILGGYEQVDLSRETNALFEKTHILINELIVTNLRYQGSNAEILAKALKLLEFIENHNSVDNDSSFFGHFCTILSDFSNYHSIPEIKDLVNAAEILFQKLNETASVKFEWFDGLLVQAVEKGNWLVLDNANLCSPSVLDRLNSLLETNGSLIINECSLEDGQPRVLKPHANFRLFLTMDPKYGELSRAMRNRGIELFMDSLEQRATEFDRQILGFSPCTTDESLQIKIEELDISDKRVVPTSSFNLDKESAIKSFSLIDDAFSLGNISASALWSFVQLKNFPLLKDWASVVFSSSEFAQTSKSYAEKLCDTLKYIEQTSLVDISSSVYFPVYMIANNIVQKKIDFIESQNFHFLANVYIVASILQNHPTVTTSESTMIFEVLKEIVELNDTVSKIESNAMDKKVHELSFIEKSAASTLGRQIKSPPKLELFRFVKSLQGFIISCFLNSFKTDLFTGVIYQPLHELLLVLIGMIKSGHEKNESRLKVYQELIVKWSERYLSGHDRTEDLDQFQQAISIFNSQFELNKGVAINEIWEYCRGLYPQDFKSWEDLQRLFKIIENFDTVSKLQFPESSDIVTSFGYSIADLYKSIISGDYQRDELSSILEKLEQGIDQLSSVSESFVNPRVNIFVDDFTNIANLVEITGDENQDLMKFYNCSDRSMFSLIKQDKFKPYPKIFDSLWKDKKSRVSPLFTDELVLSMLTKAVQFNNTSGKSLEQTSFDLKSVSKSVIEHSVEVLNDVKGAFSSLLISWFGIILKALGLYEDELLSHPELVLDKVSLSFGPDSHSFVAVKLLVDSVNMAVVNASELSLGELGKAWVSFSLGLILLYVPDSPYDPAIKEYVLYKVFEDRKVFGENLISSWESARRVFSGDKEMYLESTLKHLIDLEAPNNPKVYRDSKSIDGLFDEWNSIMESTIDMGPVESLLKSVFTSSEQGVNMMEMFQNNTSQFIMRLKKNYLLYSDLDDILCGYIYGMKLGFEMITIDKNQGKYLYPQTWSIDVCDFTSLKSIERVFPSVQDFAKTVSIDSSAAEFVMAYFIKLGFAHRSSENEQQQKQQQTQSILIQSLQTLYYRWSLRRIKEEKENLQQGSLYKYNDPDEDIEGDFKKLFPDYEDVLDIDGTTNANTLKKNNASFESIYESIASDYIKEYLLQEKDSVIDIVHQGSELITHLNQYENNLYKISNNASMMTSLVNELANTHTKFNQAVSDFNFYQDSNPTEVKRAVTIMTTVYNLSKKLLDQWPEHATLKNIVFATNEFLSYPIGLPLGRYLQKLEQIYTFIAEWQKYASSQVSLKVQFDVLTNLIVSWRKLELSTWKSLFEFEEKSVEKSIGKWWFYLLEIIIIPMLGDNEKEPAVTLLSALNVFMSKVTCGEFTIRLKLLKAFKNHAFEINKTHPIVDALCNFVTFYEQFQPTVLSTIEDSKKRLEKDINEVILLASWKDVNIDALKQSARRSHNNLYKIVRKYRAILSTPVQPIIEQGISESTNGMTSSSSSSSSSALINLPQIQIIVAGNERQIVQSIPSWIDRPKRLQNLNVIENNLKVYVDRISQEQLPNLLELALEIISDMERLRKETPSEFKESNKKLIAALKTQKRKLLSDTLREIRRSGLKLSSRSDILATQKSVNLIIANSVSFQNTIAQGCDCYFFKILDLLPRLRAAVSTSISTSAHAHADEVPQVDKEKGLSATENLIHSLIVDRVPIKKLADNIDTFNSWYNGFYTVANLNNLSATLAPVSVKDSIKLNIDNISIVKMWLPKLLDYGITTLESITKFGFNDTNVSVFYLLKNKLNELLSSINDENMVVVQSSITIGNVEKFSKFIGELMTTLTKWKLEHKQFAFVADTILNWIINNSNTINTIESSTSLTFVETIENVEKEFRTLSSSILVAVQKIMEIQEKNQEINRDDDDWLILSQHKLINYMKNLHLLTISNKLKKCMEIISLVEHNQQSSKLISALTSFTLPIVNHYYQLCLKIFDKVRLNYYDLSKATFILSSSLYTLATKGFCTPEAPNEQKDDNTNLHDGTGLGDGEGAQNNSNDVEDDEDLSEQAQQPNEENKEKDDGDEEEEENDDAVDIEGDMAGQLEEASDQEKDDDKEDEDHSDDKEELDEEIDDIDDLDPNAIDEKMWDEEVKEDKKEKDSDKLPENSNNNDDEMEAMEDEENETKPKDKDNNDNQEGDDNEKEEQREENDGDDDEEDEKDVGEQEDDVKNNEDDNEKLEDHVPETETLDLPEDMNLDDEDEMKGEEEEEGGDDFFDDLFDDVVVMDDDEKSNDNGEEEEEDDDDHQQDNEMDPTNEEEQLPEDEGGDVDDEFNGNNEINEDVMESDNEDDVVGEDNEKPLHENEEGGNDNDNDEDEEPTAEGVEGANDIDTEDVDMDSAVKQESGEKGEGADNQVMEENNDIGASGTATTMDQQQQQQQQKSEEEEDKSVQDDAREKANESLKQLGDSLKEFHRRRQEIMDVIKQEQPEEKEEENSAKNTKPDEFQHVDGENADFDTQALGAADKDQVQSIDEDKAIDDEEEDANHQEDIEIKEEDEIKNEDEEDLESGEIKDENPDGDFEGEAKSAFMGERKITDNLDDDDMMISNELNDEEEEEHEMEDDASDDDLIPMELDEINNIPPIELEIARKLWKNSDLATQELASGLCEQLRLILEPTLATKLRGDYKTGKRLNMKRIIPYIASDFKKDKIWLRRTKPSKRQYQIMIAVDDSKSMSESKSTELAFHSIALVSKALSQLESGGLSIVRFGEDVKVVQSFNNKPFNNSQEMGAKIFQWFDFQQTKTDMKLLCNESLKIFQDAKANGSSSSSTTNNDLWQLQIILSDGVCEDHETILRMVRKAREEKIMMVFVIIDGITTTTTTTTNSTSGTSGTTTGKHESIMDMQQVSYVTDNNTGGMVLKVDKYLDSFPFEFYVVVKNIQELPEMLALILRQYFSEISSI</sequence>
<comment type="caution">
    <text evidence="13">The sequence shown here is derived from an EMBL/GenBank/DDBJ whole genome shotgun (WGS) entry which is preliminary data.</text>
</comment>
<dbReference type="Pfam" id="PF21108">
    <property type="entry name" value="MDN1_4th"/>
    <property type="match status" value="1"/>
</dbReference>
<dbReference type="GO" id="GO:0000055">
    <property type="term" value="P:ribosomal large subunit export from nucleus"/>
    <property type="evidence" value="ECO:0007669"/>
    <property type="project" value="TreeGrafter"/>
</dbReference>
<organism evidence="13 14">
    <name type="scientific">Candida albicans P78048</name>
    <dbReference type="NCBI Taxonomy" id="1094989"/>
    <lineage>
        <taxon>Eukaryota</taxon>
        <taxon>Fungi</taxon>
        <taxon>Dikarya</taxon>
        <taxon>Ascomycota</taxon>
        <taxon>Saccharomycotina</taxon>
        <taxon>Pichiomycetes</taxon>
        <taxon>Debaryomycetaceae</taxon>
        <taxon>Candida/Lodderomyces clade</taxon>
        <taxon>Candida</taxon>
    </lineage>
</organism>
<evidence type="ECO:0000256" key="10">
    <source>
        <dbReference type="PIRNR" id="PIRNR010340"/>
    </source>
</evidence>
<protein>
    <recommendedName>
        <fullName evidence="4 10">Midasin</fullName>
    </recommendedName>
</protein>
<dbReference type="Pfam" id="PF17865">
    <property type="entry name" value="AAA_lid_5"/>
    <property type="match status" value="1"/>
</dbReference>
<feature type="compositionally biased region" description="Acidic residues" evidence="11">
    <location>
        <begin position="4252"/>
        <end position="4264"/>
    </location>
</feature>
<feature type="compositionally biased region" description="Basic and acidic residues" evidence="11">
    <location>
        <begin position="4480"/>
        <end position="4492"/>
    </location>
</feature>
<feature type="compositionally biased region" description="Acidic residues" evidence="11">
    <location>
        <begin position="4275"/>
        <end position="4308"/>
    </location>
</feature>
<dbReference type="PANTHER" id="PTHR48103">
    <property type="entry name" value="MIDASIN-RELATED"/>
    <property type="match status" value="1"/>
</dbReference>
<dbReference type="FunFam" id="3.40.50.300:FF:000712">
    <property type="entry name" value="Midasin"/>
    <property type="match status" value="1"/>
</dbReference>
<dbReference type="InterPro" id="IPR025662">
    <property type="entry name" value="Sigma_54_int_dom_ATP-bd_1"/>
</dbReference>
<dbReference type="InterPro" id="IPR003593">
    <property type="entry name" value="AAA+_ATPase"/>
</dbReference>
<evidence type="ECO:0000256" key="7">
    <source>
        <dbReference type="ARBA" id="ARBA00022840"/>
    </source>
</evidence>
<proteinExistence type="inferred from homology"/>
<dbReference type="Proteomes" id="UP000030161">
    <property type="component" value="Unassembled WGS sequence"/>
</dbReference>
<dbReference type="PANTHER" id="PTHR48103:SF2">
    <property type="entry name" value="MIDASIN"/>
    <property type="match status" value="1"/>
</dbReference>
<reference evidence="13 14" key="1">
    <citation type="submission" date="2013-12" db="EMBL/GenBank/DDBJ databases">
        <title>The Genome Sequence of Candida albicans P78048.</title>
        <authorList>
            <consortium name="The Broad Institute Genome Sequencing Platform"/>
            <consortium name="The Broad Institute Genome Sequencing Center for Infectious Disease"/>
            <person name="Cuomo C."/>
            <person name="Bennett R."/>
            <person name="Hirakawa M."/>
            <person name="Noverr M."/>
            <person name="Mitchell A."/>
            <person name="Young S.K."/>
            <person name="Zeng Q."/>
            <person name="Gargeya S."/>
            <person name="Fitzgerald M."/>
            <person name="Abouelleil A."/>
            <person name="Alvarado L."/>
            <person name="Berlin A.M."/>
            <person name="Chapman S.B."/>
            <person name="Dewar J."/>
            <person name="Goldberg J."/>
            <person name="Griggs A."/>
            <person name="Gujja S."/>
            <person name="Hansen M."/>
            <person name="Howarth C."/>
            <person name="Imamovic A."/>
            <person name="Larimer J."/>
            <person name="McCowan C."/>
            <person name="Murphy C."/>
            <person name="Pearson M."/>
            <person name="Priest M."/>
            <person name="Roberts A."/>
            <person name="Saif S."/>
            <person name="Shea T."/>
            <person name="Sykes S."/>
            <person name="Wortman J."/>
            <person name="Nusbaum C."/>
            <person name="Birren B."/>
        </authorList>
    </citation>
    <scope>NUCLEOTIDE SEQUENCE [LARGE SCALE GENOMIC DNA]</scope>
    <source>
        <strain evidence="13 14">P78048</strain>
    </source>
</reference>
<dbReference type="InterPro" id="IPR012099">
    <property type="entry name" value="Midasin"/>
</dbReference>
<evidence type="ECO:0000256" key="9">
    <source>
        <dbReference type="ARBA" id="ARBA00023242"/>
    </source>
</evidence>
<feature type="compositionally biased region" description="Acidic residues" evidence="11">
    <location>
        <begin position="4187"/>
        <end position="4220"/>
    </location>
</feature>
<dbReference type="Gene3D" id="3.40.50.300">
    <property type="entry name" value="P-loop containing nucleotide triphosphate hydrolases"/>
    <property type="match status" value="7"/>
</dbReference>
<comment type="function">
    <text evidence="10">Nuclear chaperone required for maturation and nuclear export of pre-60S ribosome subunits.</text>
</comment>
<name>A0AB34PRB8_CANAX</name>
<dbReference type="InterPro" id="IPR048617">
    <property type="entry name" value="MDN1_AAA_lid_4"/>
</dbReference>
<dbReference type="FunFam" id="3.40.50.300:FF:000142">
    <property type="entry name" value="Midasin"/>
    <property type="match status" value="1"/>
</dbReference>
<evidence type="ECO:0000256" key="8">
    <source>
        <dbReference type="ARBA" id="ARBA00023186"/>
    </source>
</evidence>
<feature type="compositionally biased region" description="Basic and acidic residues" evidence="11">
    <location>
        <begin position="4559"/>
        <end position="4592"/>
    </location>
</feature>
<feature type="domain" description="VWFA" evidence="12">
    <location>
        <begin position="4804"/>
        <end position="5029"/>
    </location>
</feature>
<dbReference type="FunFam" id="3.40.50.300:FF:001368">
    <property type="entry name" value="Midasin"/>
    <property type="match status" value="1"/>
</dbReference>
<feature type="compositionally biased region" description="Acidic residues" evidence="11">
    <location>
        <begin position="4469"/>
        <end position="4478"/>
    </location>
</feature>
<evidence type="ECO:0000256" key="11">
    <source>
        <dbReference type="SAM" id="MobiDB-lite"/>
    </source>
</evidence>
<feature type="compositionally biased region" description="Basic and acidic residues" evidence="11">
    <location>
        <begin position="4437"/>
        <end position="4446"/>
    </location>
</feature>
<dbReference type="Pfam" id="PF07728">
    <property type="entry name" value="AAA_5"/>
    <property type="match status" value="8"/>
</dbReference>
<feature type="region of interest" description="Disordered" evidence="11">
    <location>
        <begin position="4110"/>
        <end position="4671"/>
    </location>
</feature>
<dbReference type="InterPro" id="IPR040848">
    <property type="entry name" value="AAA_lid_7"/>
</dbReference>
<accession>A0AB34PRB8</accession>
<dbReference type="GO" id="GO:0016887">
    <property type="term" value="F:ATP hydrolysis activity"/>
    <property type="evidence" value="ECO:0007669"/>
    <property type="project" value="InterPro"/>
</dbReference>
<dbReference type="GO" id="GO:0005654">
    <property type="term" value="C:nucleoplasm"/>
    <property type="evidence" value="ECO:0007669"/>
    <property type="project" value="UniProtKB-SubCell"/>
</dbReference>
<dbReference type="InterPro" id="IPR002035">
    <property type="entry name" value="VWF_A"/>
</dbReference>
<comment type="subcellular location">
    <subcellularLocation>
        <location evidence="1">Nucleus</location>
        <location evidence="1">Nucleolus</location>
    </subcellularLocation>
    <subcellularLocation>
        <location evidence="2">Nucleus</location>
        <location evidence="2">Nucleoplasm</location>
    </subcellularLocation>
</comment>
<feature type="compositionally biased region" description="Acidic residues" evidence="11">
    <location>
        <begin position="4447"/>
        <end position="4461"/>
    </location>
</feature>
<feature type="compositionally biased region" description="Acidic residues" evidence="11">
    <location>
        <begin position="4633"/>
        <end position="4650"/>
    </location>
</feature>
<dbReference type="GO" id="GO:0030687">
    <property type="term" value="C:preribosome, large subunit precursor"/>
    <property type="evidence" value="ECO:0007669"/>
    <property type="project" value="TreeGrafter"/>
</dbReference>
<feature type="compositionally biased region" description="Acidic residues" evidence="11">
    <location>
        <begin position="4328"/>
        <end position="4436"/>
    </location>
</feature>
<keyword evidence="6 10" id="KW-0547">Nucleotide-binding</keyword>
<evidence type="ECO:0000313" key="13">
    <source>
        <dbReference type="EMBL" id="KGR09869.1"/>
    </source>
</evidence>
<dbReference type="GO" id="GO:0005730">
    <property type="term" value="C:nucleolus"/>
    <property type="evidence" value="ECO:0007669"/>
    <property type="project" value="UniProtKB-SubCell"/>
</dbReference>
<evidence type="ECO:0000256" key="2">
    <source>
        <dbReference type="ARBA" id="ARBA00004642"/>
    </source>
</evidence>
<evidence type="ECO:0000259" key="12">
    <source>
        <dbReference type="PROSITE" id="PS50234"/>
    </source>
</evidence>
<comment type="similarity">
    <text evidence="3 10">Belongs to the midasin family.</text>
</comment>
<evidence type="ECO:0000313" key="14">
    <source>
        <dbReference type="Proteomes" id="UP000030161"/>
    </source>
</evidence>
<evidence type="ECO:0000256" key="4">
    <source>
        <dbReference type="ARBA" id="ARBA00017143"/>
    </source>
</evidence>
<dbReference type="InterPro" id="IPR011704">
    <property type="entry name" value="ATPase_dyneun-rel_AAA"/>
</dbReference>
<evidence type="ECO:0000256" key="6">
    <source>
        <dbReference type="ARBA" id="ARBA00022741"/>
    </source>
</evidence>
<dbReference type="InterPro" id="IPR036465">
    <property type="entry name" value="vWFA_dom_sf"/>
</dbReference>
<dbReference type="PROSITE" id="PS50234">
    <property type="entry name" value="VWFA"/>
    <property type="match status" value="1"/>
</dbReference>
<feature type="compositionally biased region" description="Basic and acidic residues" evidence="11">
    <location>
        <begin position="4224"/>
        <end position="4246"/>
    </location>
</feature>
<dbReference type="FunFam" id="3.40.50.300:FF:000582">
    <property type="entry name" value="Midasin"/>
    <property type="match status" value="1"/>
</dbReference>
<evidence type="ECO:0000256" key="3">
    <source>
        <dbReference type="ARBA" id="ARBA00007188"/>
    </source>
</evidence>
<dbReference type="Gene3D" id="3.40.50.410">
    <property type="entry name" value="von Willebrand factor, type A domain"/>
    <property type="match status" value="1"/>
</dbReference>
<feature type="compositionally biased region" description="Acidic residues" evidence="11">
    <location>
        <begin position="4163"/>
        <end position="4179"/>
    </location>
</feature>
<keyword evidence="9 10" id="KW-0539">Nucleus</keyword>
<dbReference type="SUPFAM" id="SSF52540">
    <property type="entry name" value="P-loop containing nucleoside triphosphate hydrolases"/>
    <property type="match status" value="6"/>
</dbReference>
<dbReference type="PROSITE" id="PS00675">
    <property type="entry name" value="SIGMA54_INTERACT_1"/>
    <property type="match status" value="1"/>
</dbReference>
<keyword evidence="8 10" id="KW-0143">Chaperone</keyword>
<keyword evidence="7 10" id="KW-0067">ATP-binding</keyword>
<dbReference type="GO" id="GO:0005524">
    <property type="term" value="F:ATP binding"/>
    <property type="evidence" value="ECO:0007669"/>
    <property type="project" value="UniProtKB-KW"/>
</dbReference>
<dbReference type="Pfam" id="PF17867">
    <property type="entry name" value="AAA_lid_7"/>
    <property type="match status" value="3"/>
</dbReference>
<dbReference type="PIRSF" id="PIRSF010340">
    <property type="entry name" value="Midasin"/>
    <property type="match status" value="1"/>
</dbReference>
<keyword evidence="5" id="KW-0597">Phosphoprotein</keyword>
<gene>
    <name evidence="13" type="ORF">MG3_03376</name>
</gene>
<dbReference type="FunFam" id="3.40.50.410:FF:000222">
    <property type="entry name" value="Midasin"/>
    <property type="match status" value="1"/>
</dbReference>
<dbReference type="EMBL" id="AJIX01000024">
    <property type="protein sequence ID" value="KGR09869.1"/>
    <property type="molecule type" value="Genomic_DNA"/>
</dbReference>
<dbReference type="FunFam" id="3.40.50.300:FF:001053">
    <property type="entry name" value="Midasin"/>
    <property type="match status" value="1"/>
</dbReference>
<evidence type="ECO:0000256" key="1">
    <source>
        <dbReference type="ARBA" id="ARBA00004604"/>
    </source>
</evidence>
<feature type="compositionally biased region" description="Basic and acidic residues" evidence="11">
    <location>
        <begin position="4265"/>
        <end position="4274"/>
    </location>
</feature>
<dbReference type="InterPro" id="IPR027417">
    <property type="entry name" value="P-loop_NTPase"/>
</dbReference>
<feature type="compositionally biased region" description="Basic and acidic residues" evidence="11">
    <location>
        <begin position="4530"/>
        <end position="4542"/>
    </location>
</feature>
<evidence type="ECO:0000256" key="5">
    <source>
        <dbReference type="ARBA" id="ARBA00022553"/>
    </source>
</evidence>